<feature type="region of interest" description="Disordered" evidence="1">
    <location>
        <begin position="1"/>
        <end position="99"/>
    </location>
</feature>
<dbReference type="AlphaFoldDB" id="A0A034WU11"/>
<protein>
    <submittedName>
        <fullName evidence="2">Uncharacterized protein</fullName>
    </submittedName>
</protein>
<name>A0A034WU11_BACDO</name>
<feature type="compositionally biased region" description="Polar residues" evidence="1">
    <location>
        <begin position="84"/>
        <end position="93"/>
    </location>
</feature>
<feature type="compositionally biased region" description="Polar residues" evidence="1">
    <location>
        <begin position="18"/>
        <end position="40"/>
    </location>
</feature>
<sequence>MSQSRERRRSRRKYSRQPLINKSTQTEQERSTNQTRTINGSVILKITDYTKLDDNEQSSIEESSPSDTSSRGSSLSKSKRHENATINVKSDGSQTKKDWRYAIVDPAELSMDSDDSINSNTQSYDYLEREPLVTSLTDLRLSDSEEEQQQLYLTEMTSNEEKLAKL</sequence>
<evidence type="ECO:0000256" key="1">
    <source>
        <dbReference type="SAM" id="MobiDB-lite"/>
    </source>
</evidence>
<evidence type="ECO:0000313" key="2">
    <source>
        <dbReference type="EMBL" id="JAC57827.1"/>
    </source>
</evidence>
<reference evidence="2" key="1">
    <citation type="journal article" date="2014" name="BMC Genomics">
        <title>Characterizing the developmental transcriptome of the oriental fruit fly, Bactrocera dorsalis (Diptera: Tephritidae) through comparative genomic analysis with Drosophila melanogaster utilizing modENCODE datasets.</title>
        <authorList>
            <person name="Geib S.M."/>
            <person name="Calla B."/>
            <person name="Hall B."/>
            <person name="Hou S."/>
            <person name="Manoukis N.C."/>
        </authorList>
    </citation>
    <scope>NUCLEOTIDE SEQUENCE</scope>
    <source>
        <strain evidence="2">Punador</strain>
    </source>
</reference>
<organism evidence="2">
    <name type="scientific">Bactrocera dorsalis</name>
    <name type="common">Oriental fruit fly</name>
    <name type="synonym">Dacus dorsalis</name>
    <dbReference type="NCBI Taxonomy" id="27457"/>
    <lineage>
        <taxon>Eukaryota</taxon>
        <taxon>Metazoa</taxon>
        <taxon>Ecdysozoa</taxon>
        <taxon>Arthropoda</taxon>
        <taxon>Hexapoda</taxon>
        <taxon>Insecta</taxon>
        <taxon>Pterygota</taxon>
        <taxon>Neoptera</taxon>
        <taxon>Endopterygota</taxon>
        <taxon>Diptera</taxon>
        <taxon>Brachycera</taxon>
        <taxon>Muscomorpha</taxon>
        <taxon>Tephritoidea</taxon>
        <taxon>Tephritidae</taxon>
        <taxon>Bactrocera</taxon>
        <taxon>Bactrocera</taxon>
    </lineage>
</organism>
<dbReference type="EMBL" id="GAKP01001125">
    <property type="protein sequence ID" value="JAC57827.1"/>
    <property type="molecule type" value="Transcribed_RNA"/>
</dbReference>
<accession>A0A034WU11</accession>
<feature type="compositionally biased region" description="Basic residues" evidence="1">
    <location>
        <begin position="1"/>
        <end position="15"/>
    </location>
</feature>
<proteinExistence type="predicted"/>
<feature type="compositionally biased region" description="Low complexity" evidence="1">
    <location>
        <begin position="57"/>
        <end position="76"/>
    </location>
</feature>